<protein>
    <submittedName>
        <fullName evidence="1">Uncharacterized protein</fullName>
    </submittedName>
</protein>
<dbReference type="EMBL" id="JACEIK010000241">
    <property type="protein sequence ID" value="MCD7453141.1"/>
    <property type="molecule type" value="Genomic_DNA"/>
</dbReference>
<proteinExistence type="predicted"/>
<name>A0ABS8S277_DATST</name>
<dbReference type="PANTHER" id="PTHR35303:SF5">
    <property type="entry name" value="OS02G0197800 PROTEIN"/>
    <property type="match status" value="1"/>
</dbReference>
<reference evidence="1 2" key="1">
    <citation type="journal article" date="2021" name="BMC Genomics">
        <title>Datura genome reveals duplications of psychoactive alkaloid biosynthetic genes and high mutation rate following tissue culture.</title>
        <authorList>
            <person name="Rajewski A."/>
            <person name="Carter-House D."/>
            <person name="Stajich J."/>
            <person name="Litt A."/>
        </authorList>
    </citation>
    <scope>NUCLEOTIDE SEQUENCE [LARGE SCALE GENOMIC DNA]</scope>
    <source>
        <strain evidence="1">AR-01</strain>
    </source>
</reference>
<dbReference type="PANTHER" id="PTHR35303">
    <property type="entry name" value="OS02G0197800 PROTEIN"/>
    <property type="match status" value="1"/>
</dbReference>
<keyword evidence="2" id="KW-1185">Reference proteome</keyword>
<sequence>MNVIHRGLRSIHTAVDCPRLTRFALQPPKFVEAEFENGSLYKLSAEYLRIYSPAVDSKIRSIGGKKVARGTLPVFVPVGLFAVPNCRTWSSLASFYWDVLFAI</sequence>
<comment type="caution">
    <text evidence="1">The sequence shown here is derived from an EMBL/GenBank/DDBJ whole genome shotgun (WGS) entry which is preliminary data.</text>
</comment>
<accession>A0ABS8S277</accession>
<evidence type="ECO:0000313" key="1">
    <source>
        <dbReference type="EMBL" id="MCD7453141.1"/>
    </source>
</evidence>
<evidence type="ECO:0000313" key="2">
    <source>
        <dbReference type="Proteomes" id="UP000823775"/>
    </source>
</evidence>
<dbReference type="Proteomes" id="UP000823775">
    <property type="component" value="Unassembled WGS sequence"/>
</dbReference>
<gene>
    <name evidence="1" type="ORF">HAX54_019884</name>
</gene>
<organism evidence="1 2">
    <name type="scientific">Datura stramonium</name>
    <name type="common">Jimsonweed</name>
    <name type="synonym">Common thornapple</name>
    <dbReference type="NCBI Taxonomy" id="4076"/>
    <lineage>
        <taxon>Eukaryota</taxon>
        <taxon>Viridiplantae</taxon>
        <taxon>Streptophyta</taxon>
        <taxon>Embryophyta</taxon>
        <taxon>Tracheophyta</taxon>
        <taxon>Spermatophyta</taxon>
        <taxon>Magnoliopsida</taxon>
        <taxon>eudicotyledons</taxon>
        <taxon>Gunneridae</taxon>
        <taxon>Pentapetalae</taxon>
        <taxon>asterids</taxon>
        <taxon>lamiids</taxon>
        <taxon>Solanales</taxon>
        <taxon>Solanaceae</taxon>
        <taxon>Solanoideae</taxon>
        <taxon>Datureae</taxon>
        <taxon>Datura</taxon>
    </lineage>
</organism>